<comment type="similarity">
    <text evidence="1">Belongs to the glycosyl hydrolase 27 family.</text>
</comment>
<protein>
    <recommendedName>
        <fullName evidence="6">Alpha-galactosidase</fullName>
    </recommendedName>
</protein>
<evidence type="ECO:0000256" key="2">
    <source>
        <dbReference type="ARBA" id="ARBA00022801"/>
    </source>
</evidence>
<dbReference type="PANTHER" id="PTHR11452">
    <property type="entry name" value="ALPHA-GALACTOSIDASE/ALPHA-N-ACETYLGALACTOSAMINIDASE"/>
    <property type="match status" value="1"/>
</dbReference>
<dbReference type="EMBL" id="JADFTS010000007">
    <property type="protein sequence ID" value="KAF9597701.1"/>
    <property type="molecule type" value="Genomic_DNA"/>
</dbReference>
<evidence type="ECO:0000313" key="5">
    <source>
        <dbReference type="Proteomes" id="UP000631114"/>
    </source>
</evidence>
<comment type="caution">
    <text evidence="4">The sequence shown here is derived from an EMBL/GenBank/DDBJ whole genome shotgun (WGS) entry which is preliminary data.</text>
</comment>
<accession>A0A835LSA9</accession>
<evidence type="ECO:0008006" key="6">
    <source>
        <dbReference type="Google" id="ProtNLM"/>
    </source>
</evidence>
<dbReference type="Proteomes" id="UP000631114">
    <property type="component" value="Unassembled WGS sequence"/>
</dbReference>
<reference evidence="4 5" key="1">
    <citation type="submission" date="2020-10" db="EMBL/GenBank/DDBJ databases">
        <title>The Coptis chinensis genome and diversification of protoberbering-type alkaloids.</title>
        <authorList>
            <person name="Wang B."/>
            <person name="Shu S."/>
            <person name="Song C."/>
            <person name="Liu Y."/>
        </authorList>
    </citation>
    <scope>NUCLEOTIDE SEQUENCE [LARGE SCALE GENOMIC DNA]</scope>
    <source>
        <strain evidence="4">HL-2020</strain>
        <tissue evidence="4">Leaf</tissue>
    </source>
</reference>
<dbReference type="InterPro" id="IPR002241">
    <property type="entry name" value="Glyco_hydro_27"/>
</dbReference>
<evidence type="ECO:0000313" key="4">
    <source>
        <dbReference type="EMBL" id="KAF9597701.1"/>
    </source>
</evidence>
<dbReference type="GO" id="GO:0004553">
    <property type="term" value="F:hydrolase activity, hydrolyzing O-glycosyl compounds"/>
    <property type="evidence" value="ECO:0007669"/>
    <property type="project" value="InterPro"/>
</dbReference>
<keyword evidence="3" id="KW-0326">Glycosidase</keyword>
<keyword evidence="5" id="KW-1185">Reference proteome</keyword>
<dbReference type="InterPro" id="IPR017853">
    <property type="entry name" value="GH"/>
</dbReference>
<dbReference type="AlphaFoldDB" id="A0A835LSA9"/>
<evidence type="ECO:0000256" key="3">
    <source>
        <dbReference type="ARBA" id="ARBA00023295"/>
    </source>
</evidence>
<dbReference type="OrthoDB" id="5795902at2759"/>
<dbReference type="InterPro" id="IPR013785">
    <property type="entry name" value="Aldolase_TIM"/>
</dbReference>
<dbReference type="SUPFAM" id="SSF51445">
    <property type="entry name" value="(Trans)glycosidases"/>
    <property type="match status" value="1"/>
</dbReference>
<sequence length="250" mass="28004">MILDPKRWPSSIDGKGFNEVARKVHGIGLKFGIHVMRGVSTQAVDANSPILDITTGVVYMESGRQWRAKDIGLTDRKCAWMPHGFMSVDTKLGAGKAFLRSLCHQNAEWGVDFVKHYCIFGDDLNVNEVAIVSKVLKELDRPILYSLSPEPITTPAMAKDVSYLVNMYRITRDDWDSWGDVAAHFNVSRDFFAANMIGTEGLKGNSWPDLDMLPLGWLTDPDTLTSKWIGLVLVFVKKWRFGIARGTRGI</sequence>
<dbReference type="Gene3D" id="3.20.20.70">
    <property type="entry name" value="Aldolase class I"/>
    <property type="match status" value="1"/>
</dbReference>
<name>A0A835LSA9_9MAGN</name>
<organism evidence="4 5">
    <name type="scientific">Coptis chinensis</name>
    <dbReference type="NCBI Taxonomy" id="261450"/>
    <lineage>
        <taxon>Eukaryota</taxon>
        <taxon>Viridiplantae</taxon>
        <taxon>Streptophyta</taxon>
        <taxon>Embryophyta</taxon>
        <taxon>Tracheophyta</taxon>
        <taxon>Spermatophyta</taxon>
        <taxon>Magnoliopsida</taxon>
        <taxon>Ranunculales</taxon>
        <taxon>Ranunculaceae</taxon>
        <taxon>Coptidoideae</taxon>
        <taxon>Coptis</taxon>
    </lineage>
</organism>
<evidence type="ECO:0000256" key="1">
    <source>
        <dbReference type="ARBA" id="ARBA00009743"/>
    </source>
</evidence>
<dbReference type="PANTHER" id="PTHR11452:SF42">
    <property type="entry name" value="ALPHA-GALACTOSIDASE"/>
    <property type="match status" value="1"/>
</dbReference>
<proteinExistence type="inferred from homology"/>
<gene>
    <name evidence="4" type="ORF">IFM89_021188</name>
</gene>
<dbReference type="GO" id="GO:0005975">
    <property type="term" value="P:carbohydrate metabolic process"/>
    <property type="evidence" value="ECO:0007669"/>
    <property type="project" value="InterPro"/>
</dbReference>
<keyword evidence="2" id="KW-0378">Hydrolase</keyword>